<evidence type="ECO:0000256" key="4">
    <source>
        <dbReference type="SAM" id="MobiDB-lite"/>
    </source>
</evidence>
<dbReference type="Proteomes" id="UP000887574">
    <property type="component" value="Unplaced"/>
</dbReference>
<dbReference type="InterPro" id="IPR047176">
    <property type="entry name" value="FRMD4A/B"/>
</dbReference>
<protein>
    <submittedName>
        <fullName evidence="7">FERM domain-containing protein</fullName>
    </submittedName>
</protein>
<keyword evidence="3" id="KW-0175">Coiled coil</keyword>
<feature type="compositionally biased region" description="Polar residues" evidence="4">
    <location>
        <begin position="674"/>
        <end position="708"/>
    </location>
</feature>
<dbReference type="WBParaSite" id="jg26323.2">
    <property type="protein sequence ID" value="jg26323.2"/>
    <property type="gene ID" value="jg26323"/>
</dbReference>
<evidence type="ECO:0000256" key="1">
    <source>
        <dbReference type="ARBA" id="ARBA00004496"/>
    </source>
</evidence>
<dbReference type="AlphaFoldDB" id="A0A915E2P6"/>
<dbReference type="InterPro" id="IPR011993">
    <property type="entry name" value="PH-like_dom_sf"/>
</dbReference>
<dbReference type="Pfam" id="PF11819">
    <property type="entry name" value="CUPID"/>
    <property type="match status" value="1"/>
</dbReference>
<keyword evidence="6" id="KW-1185">Reference proteome</keyword>
<evidence type="ECO:0000256" key="3">
    <source>
        <dbReference type="ARBA" id="ARBA00023054"/>
    </source>
</evidence>
<dbReference type="SUPFAM" id="SSF50729">
    <property type="entry name" value="PH domain-like"/>
    <property type="match status" value="1"/>
</dbReference>
<dbReference type="PANTHER" id="PTHR46079">
    <property type="entry name" value="FERM DOMAIN-CONTAINING PROTEIN 4"/>
    <property type="match status" value="1"/>
</dbReference>
<evidence type="ECO:0000313" key="7">
    <source>
        <dbReference type="WBParaSite" id="jg26323.2"/>
    </source>
</evidence>
<proteinExistence type="predicted"/>
<dbReference type="Gene3D" id="2.30.29.30">
    <property type="entry name" value="Pleckstrin-homology domain (PH domain)/Phosphotyrosine-binding domain (PTB)"/>
    <property type="match status" value="1"/>
</dbReference>
<name>A0A915E2P6_9BILA</name>
<dbReference type="InterPro" id="IPR000299">
    <property type="entry name" value="FERM_domain"/>
</dbReference>
<dbReference type="PANTHER" id="PTHR46079:SF2">
    <property type="entry name" value="FERM DOMAIN-CONTAINING PROTEIN"/>
    <property type="match status" value="1"/>
</dbReference>
<dbReference type="SUPFAM" id="SSF47031">
    <property type="entry name" value="Second domain of FERM"/>
    <property type="match status" value="1"/>
</dbReference>
<feature type="domain" description="FERM" evidence="5">
    <location>
        <begin position="7"/>
        <end position="368"/>
    </location>
</feature>
<keyword evidence="2" id="KW-0963">Cytoplasm</keyword>
<feature type="compositionally biased region" description="Polar residues" evidence="4">
    <location>
        <begin position="915"/>
        <end position="927"/>
    </location>
</feature>
<evidence type="ECO:0000259" key="5">
    <source>
        <dbReference type="PROSITE" id="PS50057"/>
    </source>
</evidence>
<dbReference type="InterPro" id="IPR021774">
    <property type="entry name" value="CUPID"/>
</dbReference>
<dbReference type="SMART" id="SM00295">
    <property type="entry name" value="B41"/>
    <property type="match status" value="1"/>
</dbReference>
<feature type="region of interest" description="Disordered" evidence="4">
    <location>
        <begin position="674"/>
        <end position="731"/>
    </location>
</feature>
<dbReference type="InterPro" id="IPR019749">
    <property type="entry name" value="Band_41_domain"/>
</dbReference>
<organism evidence="6 7">
    <name type="scientific">Ditylenchus dipsaci</name>
    <dbReference type="NCBI Taxonomy" id="166011"/>
    <lineage>
        <taxon>Eukaryota</taxon>
        <taxon>Metazoa</taxon>
        <taxon>Ecdysozoa</taxon>
        <taxon>Nematoda</taxon>
        <taxon>Chromadorea</taxon>
        <taxon>Rhabditida</taxon>
        <taxon>Tylenchina</taxon>
        <taxon>Tylenchomorpha</taxon>
        <taxon>Sphaerularioidea</taxon>
        <taxon>Anguinidae</taxon>
        <taxon>Anguininae</taxon>
        <taxon>Ditylenchus</taxon>
    </lineage>
</organism>
<evidence type="ECO:0000256" key="2">
    <source>
        <dbReference type="ARBA" id="ARBA00022490"/>
    </source>
</evidence>
<accession>A0A915E2P6</accession>
<evidence type="ECO:0000313" key="6">
    <source>
        <dbReference type="Proteomes" id="UP000887574"/>
    </source>
</evidence>
<dbReference type="GO" id="GO:0090162">
    <property type="term" value="P:establishment of epithelial cell polarity"/>
    <property type="evidence" value="ECO:0007669"/>
    <property type="project" value="InterPro"/>
</dbReference>
<feature type="region of interest" description="Disordered" evidence="4">
    <location>
        <begin position="905"/>
        <end position="927"/>
    </location>
</feature>
<comment type="subcellular location">
    <subcellularLocation>
        <location evidence="1">Cytoplasm</location>
    </subcellularLocation>
</comment>
<dbReference type="InterPro" id="IPR035963">
    <property type="entry name" value="FERM_2"/>
</dbReference>
<dbReference type="GO" id="GO:0005737">
    <property type="term" value="C:cytoplasm"/>
    <property type="evidence" value="ECO:0007669"/>
    <property type="project" value="UniProtKB-SubCell"/>
</dbReference>
<reference evidence="7" key="1">
    <citation type="submission" date="2022-11" db="UniProtKB">
        <authorList>
            <consortium name="WormBaseParasite"/>
        </authorList>
    </citation>
    <scope>IDENTIFICATION</scope>
</reference>
<dbReference type="PROSITE" id="PS50057">
    <property type="entry name" value="FERM_3"/>
    <property type="match status" value="1"/>
</dbReference>
<sequence length="927" mass="102930">MNGVGERRYAIYLLVGEVFRVKAGPKVTANELLRKIDVYCGITFKEESAKYLQLAFVDQNDQVCWLRGDRAVLDYDFPHNFLRSDAEVPIHHLFRFYPNPLHVRDHKILVFLYLDSRQQFLKGDVELDLLKYAKCCACLILLSLSTGLSEQNIVDAFQLQISPPMTLLKRFDVSVDDIQKQIVKEYNALQQSTQAELILDFLLLLETSSFMHGSFFYEVSEKSGQKCKLAVNGKWLVQFNADDLHKPKSSNLIAFEMLSWQHVENVHCSEKQLTLVINANKSISQSPSKSCDMWETASNSSGSPLRIKRPVQDENREWSDSAETIISRQLSSPSRAPQRIVYNCESASLCKTIWEVVIAQHQNYLDQRTCKKVFAPAEIQRRKEEQCERLEQHLAAVGSVCSTPSSPHLSCSIPSSSSLESFASCSAGMPSAKVADGNYCRNIQAIQNCDKKLNEQRIELEDRLLQKLLDLKAVCIREGEITGKIPNEIYKTLLPEEDLPVVKKRIGTTFKFSDDVLQQAHLDGDRQAQLAIDIELHRKIVAAAERLAKDKSTNKSVRKKRRKDWQAASQKLKGLEKGLYKLRVSNSKPDNLNYFETASMSNAGSGFSLNSLKGWSNFSISLKSATKSCPTTPRGSVPDLLMADDVCKAFKKKLSSSSSNGKRSETELLANTSSYSSMAKHPSSTSNSSLAQPSMERSSVNSKSSTGLDSLPPSIPSRRRRVQEDGIPLSRDTPLYANNNCLSKRLLTYTENNCLQSSSSPPNSSVVCTRFSAQKAEGCKSHLVVSNTSLLDTANCHLGNIVRKMSESVSTPCSSASSSSTASSGYISNGGAAVAFRTSPTNQTIWLRTSMRGKPFSLNGHMMDKKSNSSGQHSNMITTFPVNDICRPLQPGDFSKYRSISAVRNDSNSKKLTGASASASRNSALKH</sequence>